<proteinExistence type="predicted"/>
<gene>
    <name evidence="1" type="ORF">A4W93_27105</name>
</gene>
<dbReference type="InterPro" id="IPR036046">
    <property type="entry name" value="Acylphosphatase-like_dom_sf"/>
</dbReference>
<dbReference type="RefSeq" id="WP_085753596.1">
    <property type="nucleotide sequence ID" value="NZ_BSPR01000017.1"/>
</dbReference>
<protein>
    <submittedName>
        <fullName evidence="1">Blue light sensor protein</fullName>
    </submittedName>
</protein>
<dbReference type="GO" id="GO:0071949">
    <property type="term" value="F:FAD binding"/>
    <property type="evidence" value="ECO:0007669"/>
    <property type="project" value="InterPro"/>
</dbReference>
<name>A0A1W6LGE2_9BURK</name>
<dbReference type="EMBL" id="CP015118">
    <property type="protein sequence ID" value="ARN23278.1"/>
    <property type="molecule type" value="Genomic_DNA"/>
</dbReference>
<organism evidence="1 2">
    <name type="scientific">Piscinibacter gummiphilus</name>
    <dbReference type="NCBI Taxonomy" id="946333"/>
    <lineage>
        <taxon>Bacteria</taxon>
        <taxon>Pseudomonadati</taxon>
        <taxon>Pseudomonadota</taxon>
        <taxon>Betaproteobacteria</taxon>
        <taxon>Burkholderiales</taxon>
        <taxon>Sphaerotilaceae</taxon>
        <taxon>Piscinibacter</taxon>
    </lineage>
</organism>
<dbReference type="PROSITE" id="PS50925">
    <property type="entry name" value="BLUF"/>
    <property type="match status" value="1"/>
</dbReference>
<evidence type="ECO:0000313" key="2">
    <source>
        <dbReference type="Proteomes" id="UP000193427"/>
    </source>
</evidence>
<dbReference type="STRING" id="946333.A4W93_27105"/>
<dbReference type="Pfam" id="PF04940">
    <property type="entry name" value="BLUF"/>
    <property type="match status" value="1"/>
</dbReference>
<dbReference type="GO" id="GO:0009882">
    <property type="term" value="F:blue light photoreceptor activity"/>
    <property type="evidence" value="ECO:0007669"/>
    <property type="project" value="InterPro"/>
</dbReference>
<dbReference type="KEGG" id="rgu:A4W93_27105"/>
<dbReference type="OrthoDB" id="557705at2"/>
<dbReference type="InterPro" id="IPR007024">
    <property type="entry name" value="BLUF_domain"/>
</dbReference>
<dbReference type="AlphaFoldDB" id="A0A1W6LGE2"/>
<dbReference type="Gene3D" id="3.30.70.100">
    <property type="match status" value="1"/>
</dbReference>
<accession>A0A1W6LGE2</accession>
<evidence type="ECO:0000313" key="1">
    <source>
        <dbReference type="EMBL" id="ARN23278.1"/>
    </source>
</evidence>
<dbReference type="Proteomes" id="UP000193427">
    <property type="component" value="Chromosome"/>
</dbReference>
<reference evidence="1 2" key="1">
    <citation type="submission" date="2016-04" db="EMBL/GenBank/DDBJ databases">
        <title>Complete genome sequence of natural rubber-degrading, novel Gram-negative bacterium, Rhizobacter gummiphilus strain NS21.</title>
        <authorList>
            <person name="Tabata M."/>
            <person name="Kasai D."/>
            <person name="Fukuda M."/>
        </authorList>
    </citation>
    <scope>NUCLEOTIDE SEQUENCE [LARGE SCALE GENOMIC DNA]</scope>
    <source>
        <strain evidence="1 2">NS21</strain>
    </source>
</reference>
<sequence>MLVRLMYASRASGAIDQDTLAAILKKSKAHNPTVGVTGALMLCPASGVFLQVLEGGRAAVNTLYNRIVADTRHRDVVLLSYEEIDERRFAVWSMGQVNMQRLNPALLLKYSETATLDPYAVSAKASMALFDELVATASIVGQG</sequence>
<keyword evidence="2" id="KW-1185">Reference proteome</keyword>
<dbReference type="SMART" id="SM01034">
    <property type="entry name" value="BLUF"/>
    <property type="match status" value="1"/>
</dbReference>
<dbReference type="SUPFAM" id="SSF54975">
    <property type="entry name" value="Acylphosphatase/BLUF domain-like"/>
    <property type="match status" value="1"/>
</dbReference>